<protein>
    <submittedName>
        <fullName evidence="1">Uncharacterized protein</fullName>
    </submittedName>
</protein>
<evidence type="ECO:0000313" key="1">
    <source>
        <dbReference type="EMBL" id="EFA22471.1"/>
    </source>
</evidence>
<organism evidence="1 2">
    <name type="scientific">Bifidobacterium gallicum DSM 20093 = LMG 11596</name>
    <dbReference type="NCBI Taxonomy" id="561180"/>
    <lineage>
        <taxon>Bacteria</taxon>
        <taxon>Bacillati</taxon>
        <taxon>Actinomycetota</taxon>
        <taxon>Actinomycetes</taxon>
        <taxon>Bifidobacteriales</taxon>
        <taxon>Bifidobacteriaceae</taxon>
        <taxon>Bifidobacterium</taxon>
    </lineage>
</organism>
<dbReference type="STRING" id="561180.BIFGAL_04238"/>
<name>D1NWI5_9BIFI</name>
<dbReference type="EMBL" id="ABXB03000004">
    <property type="protein sequence ID" value="EFA22471.1"/>
    <property type="molecule type" value="Genomic_DNA"/>
</dbReference>
<accession>D1NWI5</accession>
<dbReference type="Proteomes" id="UP000003656">
    <property type="component" value="Unassembled WGS sequence"/>
</dbReference>
<comment type="caution">
    <text evidence="1">The sequence shown here is derived from an EMBL/GenBank/DDBJ whole genome shotgun (WGS) entry which is preliminary data.</text>
</comment>
<proteinExistence type="predicted"/>
<reference evidence="1 2" key="1">
    <citation type="submission" date="2009-11" db="EMBL/GenBank/DDBJ databases">
        <authorList>
            <person name="Weinstock G."/>
            <person name="Sodergren E."/>
            <person name="Clifton S."/>
            <person name="Fulton L."/>
            <person name="Fulton B."/>
            <person name="Courtney L."/>
            <person name="Fronick C."/>
            <person name="Harrison M."/>
            <person name="Strong C."/>
            <person name="Farmer C."/>
            <person name="Delahaunty K."/>
            <person name="Markovic C."/>
            <person name="Hall O."/>
            <person name="Minx P."/>
            <person name="Tomlinson C."/>
            <person name="Mitreva M."/>
            <person name="Nelson J."/>
            <person name="Hou S."/>
            <person name="Wollam A."/>
            <person name="Pepin K.H."/>
            <person name="Johnson M."/>
            <person name="Bhonagiri V."/>
            <person name="Nash W.E."/>
            <person name="Warren W."/>
            <person name="Chinwalla A."/>
            <person name="Mardis E.R."/>
            <person name="Wilson R.K."/>
        </authorList>
    </citation>
    <scope>NUCLEOTIDE SEQUENCE [LARGE SCALE GENOMIC DNA]</scope>
    <source>
        <strain evidence="1 2">DSM 20093</strain>
    </source>
</reference>
<gene>
    <name evidence="1" type="ORF">BIFGAL_04238</name>
</gene>
<sequence>MVNRFILRSSVLQWHCRIQLCGFDARALGYSILISVIARKR</sequence>
<dbReference type="AlphaFoldDB" id="D1NWI5"/>
<evidence type="ECO:0000313" key="2">
    <source>
        <dbReference type="Proteomes" id="UP000003656"/>
    </source>
</evidence>